<dbReference type="CDD" id="cd00185">
    <property type="entry name" value="TNFRSF"/>
    <property type="match status" value="1"/>
</dbReference>
<dbReference type="VEuPathDB" id="PiroplasmaDB:BMR1_02g01450"/>
<dbReference type="GeneID" id="24424077"/>
<feature type="domain" description="DUF7631" evidence="2">
    <location>
        <begin position="2491"/>
        <end position="2538"/>
    </location>
</feature>
<reference evidence="3 4" key="3">
    <citation type="journal article" date="2016" name="Sci. Rep.">
        <title>Genome-wide diversity and gene expression profiling of Babesia microti isolates identify polymorphic genes that mediate host-pathogen interactions.</title>
        <authorList>
            <person name="Silva J.C."/>
            <person name="Cornillot E."/>
            <person name="McCracken C."/>
            <person name="Usmani-Brown S."/>
            <person name="Dwivedi A."/>
            <person name="Ifeonu O.O."/>
            <person name="Crabtree J."/>
            <person name="Gotia H.T."/>
            <person name="Virji A.Z."/>
            <person name="Reynes C."/>
            <person name="Colinge J."/>
            <person name="Kumar V."/>
            <person name="Lawres L."/>
            <person name="Pazzi J.E."/>
            <person name="Pablo J.V."/>
            <person name="Hung C."/>
            <person name="Brancato J."/>
            <person name="Kumari P."/>
            <person name="Orvis J."/>
            <person name="Tretina K."/>
            <person name="Chibucos M."/>
            <person name="Ott S."/>
            <person name="Sadzewicz L."/>
            <person name="Sengamalay N."/>
            <person name="Shetty A.C."/>
            <person name="Su Q."/>
            <person name="Tallon L."/>
            <person name="Fraser C.M."/>
            <person name="Frutos R."/>
            <person name="Molina D.M."/>
            <person name="Krause P.J."/>
            <person name="Ben Mamoun C."/>
        </authorList>
    </citation>
    <scope>NUCLEOTIDE SEQUENCE [LARGE SCALE GENOMIC DNA]</scope>
    <source>
        <strain evidence="3 4">RI</strain>
    </source>
</reference>
<dbReference type="PROSITE" id="PS51257">
    <property type="entry name" value="PROKAR_LIPOPROTEIN"/>
    <property type="match status" value="1"/>
</dbReference>
<name>A0A1R4AA74_BABMR</name>
<dbReference type="Gene3D" id="2.10.50.10">
    <property type="entry name" value="Tumor Necrosis Factor Receptor, subunit A, domain 2"/>
    <property type="match status" value="3"/>
</dbReference>
<reference evidence="3 4" key="2">
    <citation type="journal article" date="2013" name="PLoS ONE">
        <title>Whole genome mapping and re-organization of the nuclear and mitochondrial genomes of Babesia microti isolates.</title>
        <authorList>
            <person name="Cornillot E."/>
            <person name="Dassouli A."/>
            <person name="Garg A."/>
            <person name="Pachikara N."/>
            <person name="Randazzo S."/>
            <person name="Depoix D."/>
            <person name="Carcy B."/>
            <person name="Delbecq S."/>
            <person name="Frutos R."/>
            <person name="Silva J.C."/>
            <person name="Sutton R."/>
            <person name="Krause P.J."/>
            <person name="Mamoun C.B."/>
        </authorList>
    </citation>
    <scope>NUCLEOTIDE SEQUENCE [LARGE SCALE GENOMIC DNA]</scope>
    <source>
        <strain evidence="3 4">RI</strain>
    </source>
</reference>
<dbReference type="InterPro" id="IPR009030">
    <property type="entry name" value="Growth_fac_rcpt_cys_sf"/>
</dbReference>
<dbReference type="PANTHER" id="PTHR46967">
    <property type="entry name" value="INSULIN-LIKE GROWTH FACTOR BINDING PROTEIN,N-TERMINAL"/>
    <property type="match status" value="1"/>
</dbReference>
<evidence type="ECO:0000313" key="3">
    <source>
        <dbReference type="EMBL" id="SJK85903.1"/>
    </source>
</evidence>
<feature type="domain" description="Tyrosine-protein kinase ephrin type A/B receptor-like" evidence="1">
    <location>
        <begin position="2291"/>
        <end position="2333"/>
    </location>
</feature>
<dbReference type="Pfam" id="PF24634">
    <property type="entry name" value="DUF7631"/>
    <property type="match status" value="1"/>
</dbReference>
<dbReference type="KEGG" id="bmic:BMR1_02g01450"/>
<dbReference type="SUPFAM" id="SSF57184">
    <property type="entry name" value="Growth factor receptor domain"/>
    <property type="match status" value="2"/>
</dbReference>
<dbReference type="Proteomes" id="UP000002899">
    <property type="component" value="Chromosome II"/>
</dbReference>
<organism evidence="3 4">
    <name type="scientific">Babesia microti (strain RI)</name>
    <dbReference type="NCBI Taxonomy" id="1133968"/>
    <lineage>
        <taxon>Eukaryota</taxon>
        <taxon>Sar</taxon>
        <taxon>Alveolata</taxon>
        <taxon>Apicomplexa</taxon>
        <taxon>Aconoidasida</taxon>
        <taxon>Piroplasmida</taxon>
        <taxon>Babesiidae</taxon>
        <taxon>Babesia</taxon>
    </lineage>
</organism>
<dbReference type="OrthoDB" id="410989at2759"/>
<evidence type="ECO:0000259" key="2">
    <source>
        <dbReference type="Pfam" id="PF24634"/>
    </source>
</evidence>
<evidence type="ECO:0000313" key="4">
    <source>
        <dbReference type="Proteomes" id="UP000002899"/>
    </source>
</evidence>
<dbReference type="Pfam" id="PF07699">
    <property type="entry name" value="Ephrin_rec_like"/>
    <property type="match status" value="2"/>
</dbReference>
<dbReference type="EMBL" id="FO082872">
    <property type="protein sequence ID" value="SJK85903.1"/>
    <property type="molecule type" value="Genomic_DNA"/>
</dbReference>
<proteinExistence type="predicted"/>
<reference evidence="3 4" key="1">
    <citation type="journal article" date="2012" name="Nucleic Acids Res.">
        <title>Sequencing of the smallest Apicomplexan genome from the human pathogen Babesia microti.</title>
        <authorList>
            <person name="Cornillot E."/>
            <person name="Hadj-Kaddour K."/>
            <person name="Dassouli A."/>
            <person name="Noel B."/>
            <person name="Ranwez V."/>
            <person name="Vacherie B."/>
            <person name="Augagneur Y."/>
            <person name="Bres V."/>
            <person name="Duclos A."/>
            <person name="Randazzo S."/>
            <person name="Carcy B."/>
            <person name="Debierre-Grockiego F."/>
            <person name="Delbecq S."/>
            <person name="Moubri-Menage K."/>
            <person name="Shams-Eldin H."/>
            <person name="Usmani-Brown S."/>
            <person name="Bringaud F."/>
            <person name="Wincker P."/>
            <person name="Vivares C.P."/>
            <person name="Schwarz R.T."/>
            <person name="Schetters T.P."/>
            <person name="Krause P.J."/>
            <person name="Gorenflot A."/>
            <person name="Berry V."/>
            <person name="Barbe V."/>
            <person name="Ben Mamoun C."/>
        </authorList>
    </citation>
    <scope>NUCLEOTIDE SEQUENCE [LARGE SCALE GENOMIC DNA]</scope>
    <source>
        <strain evidence="3 4">RI</strain>
    </source>
</reference>
<dbReference type="InterPro" id="IPR056048">
    <property type="entry name" value="CRMPA/B-like_DUF7631"/>
</dbReference>
<sequence>MLCKISDFFQFEDSIANYTVYIQPVIIQSCSTNESLIPLKRDGFEYYLDQSINTYTFNICLKYKEDPLEHVGIITYLGFISPVSVPLLAQGDRWLLDYLVSLPLGSNPGQSPMYSVVALKVGGNCEGSVIGQGKLVQKQYSQELPILSFNSGNHLITYAPVASFCSCPFVGECKLMSHYTNFLTKASIKGPHSISIITDCVYGRRCQIQVAGNYEIITGVFSAAYQCKGDIPITNDQKPGVFVFPDSAYISGQATNQLQLCWQVKTPHNGVPISIGTIYAHYLYAGNIIVVPFGEQILLNSRFNICTDGTLLLFEKLPGNSDWKLVSKLVDDDALSIDYNFSSDCQYELRYCNNCDEHINCIDESRDSNALIHSVIMRGVSNYTNFTCILGAICKIMLPIINQATGAKDGTNNFGNILVSQECGSILRQMKFINNYGLLSASRVSVSEGSLVAEYLVSSKKVPNHAASHLLHICYCNRELTACRLSDYTIQVGTLFFRDATMQECWTGNSCVFSAAGSLAQERISLRHACHIPNSEVGFVGREKYARFIEAYTVNGQTRSRFEAKLSGDLMNSSVLKICGVESGTVFGEISIKSLSLVPNRIFVDSYQRVTFKTTELVIGRQVLLITNGGRNKSMLEFNDSNFTMSLDMSSGVYSLFWCYAGSFSSCNREGDFRLKIATIYISGLSPTQRRIKCRSGVDCVASMSVVKYFTKVNTFIVDQINSFGIVASVDDCTKGPPESKFIFHPTGKKDLKINEQNNDILYLSYTMEFVGKFPSNVIPNNYKVCISRPPDYSLVSGIYITLQGVVYSRSPILIDSGRSFNLSIRGYKTPNTIFGFFSDKSYGCSRIPDSQLKINMSPKPALSYPALGLVHYIWSEVSIKFVMNKFEGRLYLCLCWQNDCKNDAGYAQSGVEVVIAGPKYDANPRRMIASEEVELSLDTGYPVVMSAVLLKSSKSIGFQKIQYYTGYARHEVENLLHLRLNERKRMFPPGYNAGLGGNLSLPASAAAKYRLKATQVFGNGTLYYCSGYQCNSLEDFDTPLFQVLVEGPKFKRYMASMDALSIVNVSSTSASSYFDKFQIVYDDFDCNRALFHNGTIVSNTMNYLQARDYRHIFQLTLRNEFRYTPLGVNSLGLAIYTSNSTTRSFKICYCLFRAKLRCNMASDFSTNAGLITPLYGLDSHKASVHGGKHLCEKDPESKYTITGVIGGSNMMPGVPMGNFYLTEDELEQFMVSYFSSIHKGYALKYRVEIADAAHTGGGKKLNINRTGIYPNQQMFLIAESPNLLIIHGHGLNQTDNVSLMIVSSSQSCKNQIDSATAHTHFSSYRKTPTRIEYHDVVLPKIGYYRVCLLSAVEKGRGEGWLEVGIAEVKNFYRVPLNENANGPGEKDALSRGKREFSCMGHKGIYTYDGSGLYYRMILKNKLSPLPIDLQLPVSPNLRLCCTVARLSENPPGGGLGENQTELLLILDEHSITLAMVSNGILVKQPNEYIHRVSSPLHIQALDDLVLISSSEGLFLGDISRPEPMQHISMAFISSFSIIPKPGTRGGTGKAEYYLYVIEAGILYNYLMKDGQLTPVGKYINLSLPLSVLSILVSGTALTFVGERSTGRVIALEGVEGDLRLYKEIDSVGIVTGVDILGGFLAITSTQQTQYGLEKFTILRQLGSLTRIEFDYPIPQTLQSGQRYLFKPIIGGDAIDFITEDTSGGGSTYGLEIDPKTFALGGVLMAAGTNTLYLVGGNLFGRVYRSFTFIATCSSGFGWSERLGVCVECPIGSYRGSEPISACIQCETVKGNSTTLYIGSTSPLDCVCDPGYYQTGGNGGSAPTCSECEEGKFKDAAGDAACIQTCPKNMSSTRSGAKTLSDLACQCVPGFYLRASAKYGDICQTCEVGFYCEGGSAGPVRCPPNMTTVSQGAPSAVYCLCSLGYEVATGPTGRQIGCTECRKSHYKSQVGNVRCNLCLKDGMVSDAVEMQMRWYNMLLFSERVGSVDAKECRFCVSGYYYESKRCSVCPITSYCPGLASGPTFCGQNSSARDFRATDSIHCRCHKSFSYLARSPLDNSIVCKSCPSNWNYSTDFPRVPLFAEVSRSVGVAWYNSPGYHLPGAGGLWRAGPDGPRELSCVVSPGYTALEAQGRQFWGWYETSIYRESPALCAKSCEEFQFCRGFFFSGDDAKYASVVHTSEGATKIYHYRCRLFMYAFVGPEGGGEGVRKGWLGGGLEAVPEYIGLPVACEVSWSRGSEVMLPVPCPARHYCPGASAPLPCPANSTTLPPYYSKSISDCLCLRGFQGVRDREQMECVPCPQGYYKGAVGNELCDKCPDLLTTFQTGSPGPHACACLPGYYATASGAAASRVFRCAECLDGSYCEGGFSSPFAALGDVGDVGGVSDQLLPSHSTAKNCPSGSEILPSVHMATSAKQCVCLRGYELLPSLLPSPRCEKCFPGSYKEYHDNSSCAGRCPQSAMSFFGAMAKSQCFCQYGLYMRLGSGSDYGTFTGECTKCPVGALCPGGLSGWFVDKLSRDGSFTEIPFSAHVRPIALPGFWTHFADDGTRSFHPCSNIKACIGGLDRCERGSEGYLCDACSRGYFKQSFGTGCSRWPGWRRQIVHAMLVTVLKGTAAVAISRYSKGGVLRILYYSTLALVFNCKNLDSPVVRLLWTCASHSFSWPTAQPLPASPLTALIIPAAECLLTYPFPRMRGVMMLINLPGAALALGQMVPCAPSPLHRASVHVHRPSLPCSLRTQLLHALAFAALLIAYHFSTRGPGFFTEGARRASWHALATARLVALLLASLVRLTIHPFPRLGLAGLRVHPGTAYFAIELLWTLLYFYLMPYAPTDPLAGSAAGDCDAMERAGILGNIATASVLQASMYYDIKYIDHLPAAALALKVAALLRRVFAPSSCLTLSVSAPAGHDIICIAGRHSLARSPTPAPDGLVYADHIHFAAAEPRQGQGECQGECQVECQGEWQGKLTRGDERYVACAEEDVDGRLTIRRLQLDVSGVADEDELIVEIIRLLKLTEGTRSMRWSDDVLDFSLK</sequence>
<evidence type="ECO:0000259" key="1">
    <source>
        <dbReference type="Pfam" id="PF07699"/>
    </source>
</evidence>
<feature type="domain" description="Tyrosine-protein kinase ephrin type A/B receptor-like" evidence="1">
    <location>
        <begin position="1762"/>
        <end position="1806"/>
    </location>
</feature>
<accession>A0A1R4AA74</accession>
<keyword evidence="4" id="KW-1185">Reference proteome</keyword>
<dbReference type="SMART" id="SM01411">
    <property type="entry name" value="Ephrin_rec_like"/>
    <property type="match status" value="9"/>
</dbReference>
<dbReference type="InterPro" id="IPR011641">
    <property type="entry name" value="Tyr-kin_ephrin_A/B_rcpt-like"/>
</dbReference>
<dbReference type="RefSeq" id="XP_021338112.1">
    <property type="nucleotide sequence ID" value="XM_021483158.1"/>
</dbReference>
<dbReference type="PANTHER" id="PTHR46967:SF2">
    <property type="entry name" value="SUSHI, VON WILLEBRAND FACTOR TYPE A, EGF AND PENTRAXIN DOMAIN-CONTAINING PROTEIN 1-LIKE"/>
    <property type="match status" value="1"/>
</dbReference>
<protein>
    <submittedName>
        <fullName evidence="3">Cysteine repeat modular protein 3 (CRMP3)</fullName>
    </submittedName>
</protein>